<gene>
    <name evidence="1" type="ORF">CC84DRAFT_654141</name>
</gene>
<keyword evidence="2" id="KW-1185">Reference proteome</keyword>
<dbReference type="InParanoid" id="A0A177CJ61"/>
<name>A0A177CJ61_9PLEO</name>
<dbReference type="AlphaFoldDB" id="A0A177CJ61"/>
<dbReference type="EMBL" id="KV441551">
    <property type="protein sequence ID" value="OAG07301.1"/>
    <property type="molecule type" value="Genomic_DNA"/>
</dbReference>
<evidence type="ECO:0000313" key="1">
    <source>
        <dbReference type="EMBL" id="OAG07301.1"/>
    </source>
</evidence>
<proteinExistence type="predicted"/>
<dbReference type="GeneID" id="28770497"/>
<reference evidence="1 2" key="1">
    <citation type="submission" date="2016-05" db="EMBL/GenBank/DDBJ databases">
        <title>Comparative analysis of secretome profiles of manganese(II)-oxidizing ascomycete fungi.</title>
        <authorList>
            <consortium name="DOE Joint Genome Institute"/>
            <person name="Zeiner C.A."/>
            <person name="Purvine S.O."/>
            <person name="Zink E.M."/>
            <person name="Wu S."/>
            <person name="Pasa-Tolic L."/>
            <person name="Chaput D.L."/>
            <person name="Haridas S."/>
            <person name="Grigoriev I.V."/>
            <person name="Santelli C.M."/>
            <person name="Hansel C.M."/>
        </authorList>
    </citation>
    <scope>NUCLEOTIDE SEQUENCE [LARGE SCALE GENOMIC DNA]</scope>
    <source>
        <strain evidence="1 2">AP3s5-JAC2a</strain>
    </source>
</reference>
<sequence>MFPRRAECVIFRLHGSRRLLLPLKSRYFSNGGVTLTLRGMFIVLFYCVCCSDTLAQGIILRASLQIRAAGMSAQAHSIWRPKPRQVES</sequence>
<accession>A0A177CJ61</accession>
<dbReference type="Proteomes" id="UP000077069">
    <property type="component" value="Unassembled WGS sequence"/>
</dbReference>
<dbReference type="RefSeq" id="XP_018037666.1">
    <property type="nucleotide sequence ID" value="XM_018187011.1"/>
</dbReference>
<protein>
    <submittedName>
        <fullName evidence="1">Uncharacterized protein</fullName>
    </submittedName>
</protein>
<organism evidence="1 2">
    <name type="scientific">Paraphaeosphaeria sporulosa</name>
    <dbReference type="NCBI Taxonomy" id="1460663"/>
    <lineage>
        <taxon>Eukaryota</taxon>
        <taxon>Fungi</taxon>
        <taxon>Dikarya</taxon>
        <taxon>Ascomycota</taxon>
        <taxon>Pezizomycotina</taxon>
        <taxon>Dothideomycetes</taxon>
        <taxon>Pleosporomycetidae</taxon>
        <taxon>Pleosporales</taxon>
        <taxon>Massarineae</taxon>
        <taxon>Didymosphaeriaceae</taxon>
        <taxon>Paraphaeosphaeria</taxon>
    </lineage>
</organism>
<evidence type="ECO:0000313" key="2">
    <source>
        <dbReference type="Proteomes" id="UP000077069"/>
    </source>
</evidence>